<proteinExistence type="predicted"/>
<dbReference type="AlphaFoldDB" id="A0A9N9ABS3"/>
<sequence length="94" mass="10800">MASLTSHSTCHSTYSTSHSTSHSTYHNIIQYAIQHIIISFIQYAIQRVVQSTAFTYLVEWQLNDAIRHVEFEKLIIRRGSVLKVDNNQSEGFSI</sequence>
<protein>
    <submittedName>
        <fullName evidence="2">24338_t:CDS:1</fullName>
    </submittedName>
</protein>
<comment type="caution">
    <text evidence="2">The sequence shown here is derived from an EMBL/GenBank/DDBJ whole genome shotgun (WGS) entry which is preliminary data.</text>
</comment>
<evidence type="ECO:0000313" key="2">
    <source>
        <dbReference type="EMBL" id="CAG8524577.1"/>
    </source>
</evidence>
<evidence type="ECO:0000313" key="3">
    <source>
        <dbReference type="Proteomes" id="UP000789759"/>
    </source>
</evidence>
<accession>A0A9N9ABS3</accession>
<evidence type="ECO:0000256" key="1">
    <source>
        <dbReference type="SAM" id="MobiDB-lite"/>
    </source>
</evidence>
<dbReference type="EMBL" id="CAJVQA010001748">
    <property type="protein sequence ID" value="CAG8524577.1"/>
    <property type="molecule type" value="Genomic_DNA"/>
</dbReference>
<organism evidence="2 3">
    <name type="scientific">Cetraspora pellucida</name>
    <dbReference type="NCBI Taxonomy" id="1433469"/>
    <lineage>
        <taxon>Eukaryota</taxon>
        <taxon>Fungi</taxon>
        <taxon>Fungi incertae sedis</taxon>
        <taxon>Mucoromycota</taxon>
        <taxon>Glomeromycotina</taxon>
        <taxon>Glomeromycetes</taxon>
        <taxon>Diversisporales</taxon>
        <taxon>Gigasporaceae</taxon>
        <taxon>Cetraspora</taxon>
    </lineage>
</organism>
<keyword evidence="3" id="KW-1185">Reference proteome</keyword>
<gene>
    <name evidence="2" type="ORF">CPELLU_LOCUS3552</name>
</gene>
<name>A0A9N9ABS3_9GLOM</name>
<reference evidence="2" key="1">
    <citation type="submission" date="2021-06" db="EMBL/GenBank/DDBJ databases">
        <authorList>
            <person name="Kallberg Y."/>
            <person name="Tangrot J."/>
            <person name="Rosling A."/>
        </authorList>
    </citation>
    <scope>NUCLEOTIDE SEQUENCE</scope>
    <source>
        <strain evidence="2">FL966</strain>
    </source>
</reference>
<dbReference type="Proteomes" id="UP000789759">
    <property type="component" value="Unassembled WGS sequence"/>
</dbReference>
<feature type="region of interest" description="Disordered" evidence="1">
    <location>
        <begin position="1"/>
        <end position="20"/>
    </location>
</feature>